<evidence type="ECO:0000313" key="9">
    <source>
        <dbReference type="EnsemblMetazoa" id="XP_022667403"/>
    </source>
</evidence>
<dbReference type="GO" id="GO:0005737">
    <property type="term" value="C:cytoplasm"/>
    <property type="evidence" value="ECO:0007669"/>
    <property type="project" value="UniProtKB-SubCell"/>
</dbReference>
<reference evidence="9" key="1">
    <citation type="submission" date="2021-01" db="UniProtKB">
        <authorList>
            <consortium name="EnsemblMetazoa"/>
        </authorList>
    </citation>
    <scope>IDENTIFICATION</scope>
</reference>
<dbReference type="GO" id="GO:0006611">
    <property type="term" value="P:protein export from nucleus"/>
    <property type="evidence" value="ECO:0007669"/>
    <property type="project" value="TreeGrafter"/>
</dbReference>
<evidence type="ECO:0000256" key="3">
    <source>
        <dbReference type="ARBA" id="ARBA00009466"/>
    </source>
</evidence>
<accession>A0A7M7MD18</accession>
<keyword evidence="6" id="KW-0653">Protein transport</keyword>
<keyword evidence="7" id="KW-0539">Nucleus</keyword>
<dbReference type="InterPro" id="IPR044189">
    <property type="entry name" value="XPO4/7-like"/>
</dbReference>
<dbReference type="Pfam" id="PF03810">
    <property type="entry name" value="IBN_N"/>
    <property type="match status" value="1"/>
</dbReference>
<dbReference type="RefSeq" id="XP_022667403.1">
    <property type="nucleotide sequence ID" value="XM_022811668.1"/>
</dbReference>
<dbReference type="FunFam" id="1.25.10.10:FF:000042">
    <property type="entry name" value="exportin-7 isoform X1"/>
    <property type="match status" value="1"/>
</dbReference>
<dbReference type="EnsemblMetazoa" id="XM_022811668">
    <property type="protein sequence ID" value="XP_022667403"/>
    <property type="gene ID" value="LOC111252965"/>
</dbReference>
<comment type="similarity">
    <text evidence="3">Belongs to the exportin family.</text>
</comment>
<evidence type="ECO:0000256" key="4">
    <source>
        <dbReference type="ARBA" id="ARBA00022448"/>
    </source>
</evidence>
<evidence type="ECO:0000313" key="10">
    <source>
        <dbReference type="Proteomes" id="UP000594260"/>
    </source>
</evidence>
<dbReference type="Pfam" id="PF25795">
    <property type="entry name" value="TPR_XPO7"/>
    <property type="match status" value="1"/>
</dbReference>
<dbReference type="InterPro" id="IPR016024">
    <property type="entry name" value="ARM-type_fold"/>
</dbReference>
<dbReference type="SMART" id="SM00913">
    <property type="entry name" value="IBN_N"/>
    <property type="match status" value="1"/>
</dbReference>
<dbReference type="SUPFAM" id="SSF48371">
    <property type="entry name" value="ARM repeat"/>
    <property type="match status" value="1"/>
</dbReference>
<feature type="domain" description="Importin N-terminal" evidence="8">
    <location>
        <begin position="27"/>
        <end position="93"/>
    </location>
</feature>
<comment type="subcellular location">
    <subcellularLocation>
        <location evidence="2">Cytoplasm</location>
    </subcellularLocation>
    <subcellularLocation>
        <location evidence="1">Nucleus</location>
    </subcellularLocation>
</comment>
<evidence type="ECO:0000256" key="5">
    <source>
        <dbReference type="ARBA" id="ARBA00022490"/>
    </source>
</evidence>
<dbReference type="Gene3D" id="1.25.10.10">
    <property type="entry name" value="Leucine-rich Repeat Variant"/>
    <property type="match status" value="2"/>
</dbReference>
<dbReference type="OMA" id="DCFHELC"/>
<protein>
    <recommendedName>
        <fullName evidence="8">Importin N-terminal domain-containing protein</fullName>
    </recommendedName>
</protein>
<dbReference type="FunCoup" id="A0A7M7MD18">
    <property type="interactions" value="2609"/>
</dbReference>
<evidence type="ECO:0000256" key="2">
    <source>
        <dbReference type="ARBA" id="ARBA00004496"/>
    </source>
</evidence>
<dbReference type="Proteomes" id="UP000594260">
    <property type="component" value="Unplaced"/>
</dbReference>
<evidence type="ECO:0000256" key="1">
    <source>
        <dbReference type="ARBA" id="ARBA00004123"/>
    </source>
</evidence>
<evidence type="ECO:0000259" key="8">
    <source>
        <dbReference type="PROSITE" id="PS50166"/>
    </source>
</evidence>
<dbReference type="KEGG" id="vde:111252965"/>
<dbReference type="PROSITE" id="PS50166">
    <property type="entry name" value="IMPORTIN_B_NT"/>
    <property type="match status" value="1"/>
</dbReference>
<evidence type="ECO:0000256" key="7">
    <source>
        <dbReference type="ARBA" id="ARBA00023242"/>
    </source>
</evidence>
<name>A0A7M7MD18_VARDE</name>
<keyword evidence="4" id="KW-0813">Transport</keyword>
<dbReference type="PANTHER" id="PTHR12596">
    <property type="entry name" value="EXPORTIN 4,7-RELATED"/>
    <property type="match status" value="1"/>
</dbReference>
<dbReference type="InterPro" id="IPR057947">
    <property type="entry name" value="TPR_XPO7/RBP17"/>
</dbReference>
<dbReference type="GO" id="GO:0005643">
    <property type="term" value="C:nuclear pore"/>
    <property type="evidence" value="ECO:0007669"/>
    <property type="project" value="TreeGrafter"/>
</dbReference>
<sequence length="1109" mass="125400">MDAEIEQIERLCTQLYEAADPAQRQLAEKSLVQFSHSPDCLSKCRLLLERGSSPYSQVLAVTTLTKLVSRTPSQLTLQQRLDVRDYILQYLCQRANLQAFVVQGMLQLFARITKHGWLEETKDGAFPFRNVTEQLRAYVMASNEHCIIAVQLLAQLVSEVNHISEAEAHRSLTKQRKIASSFRDNQLFDIFRMACELLEKGLKMCRASPQDPAMAAPLNHLLRLAYNCLTFDFIGTSPDESSDDLCTVQIPTGWRPIFLEGLPGEGSNTVQLFFDLYQCLPSPMASVALSCAVQIASVRRSLFNNTERAKFLSHLVDGVKKILESPQGLAEQSSCHEFCRLLARLKSNYQLGELVKVESYADTIRLISEFTVTCIQMTQFGANSLHYLLSLWQRMVASMSYVKATEPHMLEVYTPQIVQAYITSRLEIAAKVVRQNLEDPLDDIGMVQQQLDQFSVICRCKYDKTCALLVQMFDTTVTVCQQGSQEKEVTEAQLAWMVYIIGAAIGGRVSFTSTEEQDEMDGQMVCRVLQLMNLTDPQNNGAGRIPVASEKLELALLSFFEQFRRIYAGDQVPKTSSVYIALSEVLGLPDDSAVLAVFVRKIITNLKCWSSSEQITQKTLHLLSELSVGHASVRKLIKLEEVQFILNNHSAEHFPFLGYPAATRNTRCRTTFYTSLGRMLLIELGEDEERFEHFMAPLTVTMESVGSQLMTMTAENIGMFNSEEAKKGLIGLARDLRGLSMAFNTKTSYMMLFDWIFPKYFPVLHRAIELWFHEPLVTTPVLKLMAELVQNRSQRLQFDVSSPNGILLFRETSKMMVTYGSRVLSIGEVPKDQLYRMKLKGISICFSMLKSSLCGGYVNFGVFKLYGDSALDDGLDTFVKMLISVPQDSLLDFPKLSQTYYILLECLTLDHMNFIVKLDPQVFLYIISSVSDGLTALDAMVCTGCCAILDHIVSYVFKFLNKSKPTNPADVPTCVQVLEHHPEILQQMLATLLNIVMWEDCRNQWSMSRPLLGLILLNSDYFGQLTLSLVEAQPIEKRPAMMGWFQALMQDIDRNLLTKNRDKFTMNLSVFRRDINDSLKGQQSHQNQTIIVQNSSVLATTLPYSEMMS</sequence>
<organism evidence="9 10">
    <name type="scientific">Varroa destructor</name>
    <name type="common">Honeybee mite</name>
    <dbReference type="NCBI Taxonomy" id="109461"/>
    <lineage>
        <taxon>Eukaryota</taxon>
        <taxon>Metazoa</taxon>
        <taxon>Ecdysozoa</taxon>
        <taxon>Arthropoda</taxon>
        <taxon>Chelicerata</taxon>
        <taxon>Arachnida</taxon>
        <taxon>Acari</taxon>
        <taxon>Parasitiformes</taxon>
        <taxon>Mesostigmata</taxon>
        <taxon>Gamasina</taxon>
        <taxon>Dermanyssoidea</taxon>
        <taxon>Varroidae</taxon>
        <taxon>Varroa</taxon>
    </lineage>
</organism>
<dbReference type="GO" id="GO:0031267">
    <property type="term" value="F:small GTPase binding"/>
    <property type="evidence" value="ECO:0007669"/>
    <property type="project" value="InterPro"/>
</dbReference>
<dbReference type="CTD" id="118436"/>
<dbReference type="InterPro" id="IPR011989">
    <property type="entry name" value="ARM-like"/>
</dbReference>
<dbReference type="GO" id="GO:0005049">
    <property type="term" value="F:nuclear export signal receptor activity"/>
    <property type="evidence" value="ECO:0007669"/>
    <property type="project" value="InterPro"/>
</dbReference>
<dbReference type="PANTHER" id="PTHR12596:SF2">
    <property type="entry name" value="EXPORTIN-7 ISOFORM X1"/>
    <property type="match status" value="1"/>
</dbReference>
<keyword evidence="5" id="KW-0963">Cytoplasm</keyword>
<dbReference type="OrthoDB" id="244158at2759"/>
<dbReference type="GeneID" id="111252965"/>
<dbReference type="InterPro" id="IPR001494">
    <property type="entry name" value="Importin-beta_N"/>
</dbReference>
<proteinExistence type="inferred from homology"/>
<dbReference type="AlphaFoldDB" id="A0A7M7MD18"/>
<dbReference type="InParanoid" id="A0A7M7MD18"/>
<keyword evidence="10" id="KW-1185">Reference proteome</keyword>
<evidence type="ECO:0000256" key="6">
    <source>
        <dbReference type="ARBA" id="ARBA00022927"/>
    </source>
</evidence>